<name>A0A9X4KXD2_9BACL</name>
<organism evidence="2 3">
    <name type="scientific">Cohnella rhizosphaerae</name>
    <dbReference type="NCBI Taxonomy" id="1457232"/>
    <lineage>
        <taxon>Bacteria</taxon>
        <taxon>Bacillati</taxon>
        <taxon>Bacillota</taxon>
        <taxon>Bacilli</taxon>
        <taxon>Bacillales</taxon>
        <taxon>Paenibacillaceae</taxon>
        <taxon>Cohnella</taxon>
    </lineage>
</organism>
<evidence type="ECO:0000256" key="1">
    <source>
        <dbReference type="SAM" id="MobiDB-lite"/>
    </source>
</evidence>
<dbReference type="Proteomes" id="UP001153404">
    <property type="component" value="Unassembled WGS sequence"/>
</dbReference>
<proteinExistence type="predicted"/>
<dbReference type="AlphaFoldDB" id="A0A9X4KXD2"/>
<dbReference type="EMBL" id="JAPDIA010000008">
    <property type="protein sequence ID" value="MDG0812910.1"/>
    <property type="molecule type" value="Genomic_DNA"/>
</dbReference>
<sequence length="45" mass="4708">MPPYQGPKAGAKSITAGGRGKSQTTKLDKMSRLPPSLNGIDKNLP</sequence>
<evidence type="ECO:0000313" key="2">
    <source>
        <dbReference type="EMBL" id="MDG0812910.1"/>
    </source>
</evidence>
<evidence type="ECO:0000313" key="3">
    <source>
        <dbReference type="Proteomes" id="UP001153404"/>
    </source>
</evidence>
<feature type="region of interest" description="Disordered" evidence="1">
    <location>
        <begin position="1"/>
        <end position="45"/>
    </location>
</feature>
<dbReference type="RefSeq" id="WP_217595788.1">
    <property type="nucleotide sequence ID" value="NZ_JAPDIA010000008.1"/>
</dbReference>
<accession>A0A9X4KXD2</accession>
<gene>
    <name evidence="2" type="ORF">OMP40_29015</name>
</gene>
<keyword evidence="3" id="KW-1185">Reference proteome</keyword>
<reference evidence="2" key="1">
    <citation type="submission" date="2022-10" db="EMBL/GenBank/DDBJ databases">
        <title>Comparative genomic analysis of Cohnella hashimotonis sp. nov., isolated from the International Space Station.</title>
        <authorList>
            <person name="Simpson A."/>
            <person name="Venkateswaran K."/>
        </authorList>
    </citation>
    <scope>NUCLEOTIDE SEQUENCE</scope>
    <source>
        <strain evidence="2">DSM 28161</strain>
    </source>
</reference>
<protein>
    <submittedName>
        <fullName evidence="2">Uncharacterized protein</fullName>
    </submittedName>
</protein>
<comment type="caution">
    <text evidence="2">The sequence shown here is derived from an EMBL/GenBank/DDBJ whole genome shotgun (WGS) entry which is preliminary data.</text>
</comment>